<accession>A0A1W7A9W9</accession>
<reference evidence="1 2" key="1">
    <citation type="journal article" date="2017" name="Int. J. Syst. Evol. Microbiol.">
        <title>Macrococcus canis sp. nov., a skin bacterium associated with infections in dogs.</title>
        <authorList>
            <person name="Gobeli Brawand S."/>
            <person name="Cotting K."/>
            <person name="Gomez-Sanz E."/>
            <person name="Collaud A."/>
            <person name="Thomann A."/>
            <person name="Brodard I."/>
            <person name="Rodriguez-Campos S."/>
            <person name="Strauss C."/>
            <person name="Perreten V."/>
        </authorList>
    </citation>
    <scope>NUCLEOTIDE SEQUENCE [LARGE SCALE GENOMIC DNA]</scope>
    <source>
        <strain evidence="1 2">KM45013</strain>
    </source>
</reference>
<protein>
    <recommendedName>
        <fullName evidence="3">DUF3055 family protein</fullName>
    </recommendedName>
</protein>
<sequence>MIDMFLYDDEEQAKIRFVSFVGDTRHDLTLIQTDRHYGKTIVLNTQSNKFGIIGRDDLDEPGYIAHALGVNESDAEEIKSFLYEVIL</sequence>
<evidence type="ECO:0000313" key="1">
    <source>
        <dbReference type="EMBL" id="ARQ06417.1"/>
    </source>
</evidence>
<gene>
    <name evidence="1" type="ORF">MCCS_07690</name>
</gene>
<dbReference type="GeneID" id="35294904"/>
<dbReference type="OrthoDB" id="2381902at2"/>
<evidence type="ECO:0008006" key="3">
    <source>
        <dbReference type="Google" id="ProtNLM"/>
    </source>
</evidence>
<name>A0A1W7A9W9_9STAP</name>
<evidence type="ECO:0000313" key="2">
    <source>
        <dbReference type="Proteomes" id="UP000194154"/>
    </source>
</evidence>
<dbReference type="STRING" id="1855823.MCCS_07690"/>
<dbReference type="Pfam" id="PF11256">
    <property type="entry name" value="SAV0927-like"/>
    <property type="match status" value="1"/>
</dbReference>
<dbReference type="Proteomes" id="UP000194154">
    <property type="component" value="Chromosome"/>
</dbReference>
<dbReference type="AlphaFoldDB" id="A0A1W7A9W9"/>
<organism evidence="1 2">
    <name type="scientific">Macrococcoides canis</name>
    <dbReference type="NCBI Taxonomy" id="1855823"/>
    <lineage>
        <taxon>Bacteria</taxon>
        <taxon>Bacillati</taxon>
        <taxon>Bacillota</taxon>
        <taxon>Bacilli</taxon>
        <taxon>Bacillales</taxon>
        <taxon>Staphylococcaceae</taxon>
        <taxon>Macrococcoides</taxon>
    </lineage>
</organism>
<keyword evidence="2" id="KW-1185">Reference proteome</keyword>
<proteinExistence type="predicted"/>
<dbReference type="RefSeq" id="WP_086042085.1">
    <property type="nucleotide sequence ID" value="NZ_CBCRZA010000001.1"/>
</dbReference>
<dbReference type="InterPro" id="IPR021415">
    <property type="entry name" value="SAV0927-like"/>
</dbReference>
<dbReference type="KEGG" id="mcak:MCCS_07690"/>
<dbReference type="EMBL" id="CP021059">
    <property type="protein sequence ID" value="ARQ06417.1"/>
    <property type="molecule type" value="Genomic_DNA"/>
</dbReference>